<dbReference type="Proteomes" id="UP000188586">
    <property type="component" value="Unassembled WGS sequence"/>
</dbReference>
<gene>
    <name evidence="2" type="ORF">BOX24_11325</name>
</gene>
<dbReference type="AlphaFoldDB" id="A0A1V3SSH6"/>
<evidence type="ECO:0000313" key="3">
    <source>
        <dbReference type="Proteomes" id="UP000188586"/>
    </source>
</evidence>
<organism evidence="2 3">
    <name type="scientific">Leptospirillum ferriphilum</name>
    <dbReference type="NCBI Taxonomy" id="178606"/>
    <lineage>
        <taxon>Bacteria</taxon>
        <taxon>Pseudomonadati</taxon>
        <taxon>Nitrospirota</taxon>
        <taxon>Nitrospiria</taxon>
        <taxon>Nitrospirales</taxon>
        <taxon>Nitrospiraceae</taxon>
        <taxon>Leptospirillum</taxon>
    </lineage>
</organism>
<reference evidence="2 3" key="1">
    <citation type="submission" date="2016-11" db="EMBL/GenBank/DDBJ databases">
        <title>Comparative genomics of co-occurring bacteria in distinct bioleaching systems unravels niche-specific adaptation.</title>
        <authorList>
            <person name="Zhang X."/>
            <person name="Liu X."/>
            <person name="Yin H."/>
        </authorList>
    </citation>
    <scope>NUCLEOTIDE SEQUENCE [LARGE SCALE GENOMIC DNA]</scope>
    <source>
        <strain evidence="2 3">DX</strain>
    </source>
</reference>
<sequence length="68" mass="7657">MGKRVPEKTDETGRTKGQGREKNGENAREGSACKTKRKGAFSGRPPIDQGRSRKKDNLVRLFWEDVIP</sequence>
<feature type="region of interest" description="Disordered" evidence="1">
    <location>
        <begin position="1"/>
        <end position="57"/>
    </location>
</feature>
<comment type="caution">
    <text evidence="2">The sequence shown here is derived from an EMBL/GenBank/DDBJ whole genome shotgun (WGS) entry which is preliminary data.</text>
</comment>
<name>A0A1V3SSH6_9BACT</name>
<protein>
    <submittedName>
        <fullName evidence="2">Uncharacterized protein</fullName>
    </submittedName>
</protein>
<accession>A0A1V3SSH6</accession>
<evidence type="ECO:0000313" key="2">
    <source>
        <dbReference type="EMBL" id="OOH70083.1"/>
    </source>
</evidence>
<proteinExistence type="predicted"/>
<evidence type="ECO:0000256" key="1">
    <source>
        <dbReference type="SAM" id="MobiDB-lite"/>
    </source>
</evidence>
<feature type="compositionally biased region" description="Basic and acidic residues" evidence="1">
    <location>
        <begin position="1"/>
        <end position="28"/>
    </location>
</feature>
<dbReference type="EMBL" id="MPOJ01000029">
    <property type="protein sequence ID" value="OOH70083.1"/>
    <property type="molecule type" value="Genomic_DNA"/>
</dbReference>